<dbReference type="GO" id="GO:0004180">
    <property type="term" value="F:carboxypeptidase activity"/>
    <property type="evidence" value="ECO:0007669"/>
    <property type="project" value="UniProtKB-KW"/>
</dbReference>
<dbReference type="InterPro" id="IPR005320">
    <property type="entry name" value="Peptidase_S51"/>
</dbReference>
<dbReference type="EMBL" id="CP069370">
    <property type="protein sequence ID" value="QYZ68814.1"/>
    <property type="molecule type" value="Genomic_DNA"/>
</dbReference>
<comment type="catalytic activity">
    <reaction evidence="1">
        <text>[L-4-(L-arginin-2-N-yl)aspartate](n) + H2O = [L-4-(L-arginin-2-N-yl)aspartate](n-1) + L-4-(L-arginin-2-N-yl)aspartate</text>
        <dbReference type="Rhea" id="RHEA:12845"/>
        <dbReference type="Rhea" id="RHEA-COMP:13728"/>
        <dbReference type="Rhea" id="RHEA-COMP:13734"/>
        <dbReference type="ChEBI" id="CHEBI:15377"/>
        <dbReference type="ChEBI" id="CHEBI:137986"/>
        <dbReference type="ChEBI" id="CHEBI:137991"/>
        <dbReference type="EC" id="3.4.15.6"/>
    </reaction>
</comment>
<evidence type="ECO:0000256" key="3">
    <source>
        <dbReference type="ARBA" id="ARBA00006534"/>
    </source>
</evidence>
<evidence type="ECO:0000256" key="5">
    <source>
        <dbReference type="ARBA" id="ARBA00015719"/>
    </source>
</evidence>
<dbReference type="InterPro" id="IPR011811">
    <property type="entry name" value="Peptidase_S51_cyanophycinase"/>
</dbReference>
<proteinExistence type="inferred from homology"/>
<evidence type="ECO:0000256" key="1">
    <source>
        <dbReference type="ARBA" id="ARBA00001092"/>
    </source>
</evidence>
<dbReference type="CDD" id="cd03145">
    <property type="entry name" value="GAT1_cyanophycinase"/>
    <property type="match status" value="1"/>
</dbReference>
<reference evidence="9" key="1">
    <citation type="submission" date="2021-02" db="EMBL/GenBank/DDBJ databases">
        <title>Rhodobacter shimadae sp. nov., an aerobic anoxygenic phototrophic bacterium isolated from a hot spring.</title>
        <authorList>
            <person name="Muramatsu S."/>
            <person name="Haruta S."/>
            <person name="Hirose S."/>
            <person name="Hanada S."/>
        </authorList>
    </citation>
    <scope>NUCLEOTIDE SEQUENCE</scope>
    <source>
        <strain evidence="9">N10</strain>
    </source>
</reference>
<evidence type="ECO:0000256" key="6">
    <source>
        <dbReference type="ARBA" id="ARBA00022670"/>
    </source>
</evidence>
<evidence type="ECO:0000256" key="2">
    <source>
        <dbReference type="ARBA" id="ARBA00002039"/>
    </source>
</evidence>
<dbReference type="SUPFAM" id="SSF52317">
    <property type="entry name" value="Class I glutamine amidotransferase-like"/>
    <property type="match status" value="2"/>
</dbReference>
<sequence>MARFPFKAAAKAAGGRRLAVIGGRLEDDNAAIYGEMHRLSGGRILILPTASAEPQAVGEESLAAFRAHGFQAEVSPLSGENAAQLADRPEVAAQIARMGHVYFTGGDQAKILAALLPGGRESAALKALRKAHGKGGLIAGSSAGAAIMSEPMLLGGTSLEAVVHGVTDEAEEPGLMMGGGLGFFPFGMVDQHFIKRGRLGRLVVAMEAAGAVTGFGIDENTALIVEGAAARVVGEYGVMLLDLSEMQTDANRRIYQDFRLSYLDNGDRLDLRKLRAHPAETKRRVGAAEIAYRGNLRSRRNAFGAYTLYDLMARLVLGDPATYAQDRVEAFDAKSGVNVSVILERQPETKCLIATPESGLRMTALDFRATISTEKLSATRLADRIGRRARTYGMDPRPDARLILLGSTPVSSDAAMVAGPLAALKGGKVGVLAAASAEPARTARDHIALLARHGIEGVDLGVTIDTVEYAAQDRALLEAVEGMAGILLCGGNQIRLVETLVHRGEESALLRAIARAHAGGAALIAASGAASALSGVMIAGGSTYEALRFGVSSDVGHQGLAIQEGIGLFAGGIVDQNLIGHDRLGRLVVACAEENERFGIGVFEDSAVIATQAGMRLEAAGKDGFVLVEVDPMQLVLQSDNFEARGVRLTVFGPGDTVDLRDGTTTRAGDGAAGARILERLVKGLAEEARAAMSGDDTGFHGVMVRPGDAQGATAWLDIACPRDENA</sequence>
<evidence type="ECO:0000313" key="9">
    <source>
        <dbReference type="EMBL" id="QYZ68814.1"/>
    </source>
</evidence>
<dbReference type="PANTHER" id="PTHR36175:SF1">
    <property type="entry name" value="CYANOPHYCINASE"/>
    <property type="match status" value="1"/>
</dbReference>
<keyword evidence="8" id="KW-0720">Serine protease</keyword>
<dbReference type="InterPro" id="IPR029062">
    <property type="entry name" value="Class_I_gatase-like"/>
</dbReference>
<gene>
    <name evidence="9" type="ORF">JO391_13705</name>
</gene>
<evidence type="ECO:0000256" key="4">
    <source>
        <dbReference type="ARBA" id="ARBA00013115"/>
    </source>
</evidence>
<comment type="function">
    <text evidence="2">Exopeptidase that catalyzes the hydrolytic cleavage of multi-L-arginyl-poly-L-aspartic acid (cyanophycin; a water-insoluble reserve polymer) into aspartate-arginine dipeptides.</text>
</comment>
<evidence type="ECO:0000256" key="7">
    <source>
        <dbReference type="ARBA" id="ARBA00022801"/>
    </source>
</evidence>
<dbReference type="AlphaFoldDB" id="A0A8G0ZVK5"/>
<dbReference type="KEGG" id="nsm:JO391_13705"/>
<comment type="similarity">
    <text evidence="3">Belongs to the peptidase S51 family.</text>
</comment>
<dbReference type="EC" id="3.4.15.6" evidence="4"/>
<accession>A0A8G0ZVK5</accession>
<dbReference type="Gene3D" id="3.40.50.880">
    <property type="match status" value="2"/>
</dbReference>
<dbReference type="Pfam" id="PF03575">
    <property type="entry name" value="Peptidase_S51"/>
    <property type="match status" value="1"/>
</dbReference>
<dbReference type="Proteomes" id="UP000826300">
    <property type="component" value="Chromosome"/>
</dbReference>
<dbReference type="RefSeq" id="WP_220661034.1">
    <property type="nucleotide sequence ID" value="NZ_CP069370.1"/>
</dbReference>
<dbReference type="PANTHER" id="PTHR36175">
    <property type="entry name" value="CYANOPHYCINASE"/>
    <property type="match status" value="1"/>
</dbReference>
<evidence type="ECO:0000256" key="8">
    <source>
        <dbReference type="ARBA" id="ARBA00022825"/>
    </source>
</evidence>
<keyword evidence="10" id="KW-1185">Reference proteome</keyword>
<dbReference type="GO" id="GO:0008241">
    <property type="term" value="F:peptidyl-dipeptidase activity"/>
    <property type="evidence" value="ECO:0007669"/>
    <property type="project" value="UniProtKB-EC"/>
</dbReference>
<evidence type="ECO:0000313" key="10">
    <source>
        <dbReference type="Proteomes" id="UP000826300"/>
    </source>
</evidence>
<keyword evidence="7 9" id="KW-0378">Hydrolase</keyword>
<name>A0A8G0ZVK5_9RHOB</name>
<protein>
    <recommendedName>
        <fullName evidence="5">Cyanophycinase</fullName>
        <ecNumber evidence="4">3.4.15.6</ecNumber>
    </recommendedName>
</protein>
<organism evidence="9 10">
    <name type="scientific">Neotabrizicola shimadae</name>
    <dbReference type="NCBI Taxonomy" id="2807096"/>
    <lineage>
        <taxon>Bacteria</taxon>
        <taxon>Pseudomonadati</taxon>
        <taxon>Pseudomonadota</taxon>
        <taxon>Alphaproteobacteria</taxon>
        <taxon>Rhodobacterales</taxon>
        <taxon>Paracoccaceae</taxon>
        <taxon>Neotabrizicola</taxon>
    </lineage>
</organism>
<dbReference type="GO" id="GO:0008236">
    <property type="term" value="F:serine-type peptidase activity"/>
    <property type="evidence" value="ECO:0007669"/>
    <property type="project" value="UniProtKB-KW"/>
</dbReference>
<dbReference type="GO" id="GO:0006508">
    <property type="term" value="P:proteolysis"/>
    <property type="evidence" value="ECO:0007669"/>
    <property type="project" value="UniProtKB-KW"/>
</dbReference>
<keyword evidence="9" id="KW-0121">Carboxypeptidase</keyword>
<keyword evidence="6" id="KW-0645">Protease</keyword>
<dbReference type="NCBIfam" id="TIGR02069">
    <property type="entry name" value="cyanophycinase"/>
    <property type="match status" value="1"/>
</dbReference>